<keyword evidence="2 4" id="KW-0378">Hydrolase</keyword>
<comment type="catalytic activity">
    <reaction evidence="6">
        <text>3-hydroxy-L-kynurenine + H2O = 3-hydroxyanthranilate + L-alanine + H(+)</text>
        <dbReference type="Rhea" id="RHEA:25143"/>
        <dbReference type="ChEBI" id="CHEBI:15377"/>
        <dbReference type="ChEBI" id="CHEBI:15378"/>
        <dbReference type="ChEBI" id="CHEBI:36559"/>
        <dbReference type="ChEBI" id="CHEBI:57972"/>
        <dbReference type="ChEBI" id="CHEBI:58125"/>
        <dbReference type="EC" id="3.7.1.3"/>
    </reaction>
</comment>
<comment type="caution">
    <text evidence="7">The sequence shown here is derived from an EMBL/GenBank/DDBJ whole genome shotgun (WGS) entry which is preliminary data.</text>
</comment>
<dbReference type="GO" id="GO:0097053">
    <property type="term" value="P:L-kynurenine catabolic process"/>
    <property type="evidence" value="ECO:0007669"/>
    <property type="project" value="UniProtKB-UniRule"/>
</dbReference>
<dbReference type="RefSeq" id="WP_035289936.1">
    <property type="nucleotide sequence ID" value="NZ_JAPYYP010000004.1"/>
</dbReference>
<dbReference type="Pfam" id="PF22580">
    <property type="entry name" value="KYNU_C"/>
    <property type="match status" value="1"/>
</dbReference>
<comment type="catalytic activity">
    <reaction evidence="4 6">
        <text>L-kynurenine + H2O = anthranilate + L-alanine + H(+)</text>
        <dbReference type="Rhea" id="RHEA:16813"/>
        <dbReference type="ChEBI" id="CHEBI:15377"/>
        <dbReference type="ChEBI" id="CHEBI:15378"/>
        <dbReference type="ChEBI" id="CHEBI:16567"/>
        <dbReference type="ChEBI" id="CHEBI:57959"/>
        <dbReference type="ChEBI" id="CHEBI:57972"/>
        <dbReference type="EC" id="3.7.1.3"/>
    </reaction>
</comment>
<comment type="similarity">
    <text evidence="4 6">Belongs to the kynureninase family.</text>
</comment>
<dbReference type="Proteomes" id="UP001151071">
    <property type="component" value="Unassembled WGS sequence"/>
</dbReference>
<dbReference type="GO" id="GO:0019805">
    <property type="term" value="P:quinolinate biosynthetic process"/>
    <property type="evidence" value="ECO:0007669"/>
    <property type="project" value="UniProtKB-UniRule"/>
</dbReference>
<dbReference type="EMBL" id="JAPYYP010000004">
    <property type="protein sequence ID" value="MDA5107678.1"/>
    <property type="molecule type" value="Genomic_DNA"/>
</dbReference>
<evidence type="ECO:0000256" key="6">
    <source>
        <dbReference type="PIRNR" id="PIRNR038800"/>
    </source>
</evidence>
<dbReference type="PANTHER" id="PTHR14084:SF0">
    <property type="entry name" value="KYNURENINASE"/>
    <property type="match status" value="1"/>
</dbReference>
<dbReference type="SUPFAM" id="SSF53383">
    <property type="entry name" value="PLP-dependent transferases"/>
    <property type="match status" value="1"/>
</dbReference>
<dbReference type="EC" id="3.7.1.3" evidence="4 5"/>
<dbReference type="GO" id="GO:0030170">
    <property type="term" value="F:pyridoxal phosphate binding"/>
    <property type="evidence" value="ECO:0007669"/>
    <property type="project" value="UniProtKB-UniRule"/>
</dbReference>
<gene>
    <name evidence="4 7" type="primary">kynU</name>
    <name evidence="7" type="ORF">O3V59_04840</name>
</gene>
<comment type="cofactor">
    <cofactor evidence="4 6">
        <name>pyridoxal 5'-phosphate</name>
        <dbReference type="ChEBI" id="CHEBI:597326"/>
    </cofactor>
</comment>
<proteinExistence type="inferred from homology"/>
<evidence type="ECO:0000313" key="7">
    <source>
        <dbReference type="EMBL" id="MDA5107678.1"/>
    </source>
</evidence>
<evidence type="ECO:0000256" key="4">
    <source>
        <dbReference type="HAMAP-Rule" id="MF_01970"/>
    </source>
</evidence>
<dbReference type="GO" id="GO:0030429">
    <property type="term" value="F:kynureninase activity"/>
    <property type="evidence" value="ECO:0007669"/>
    <property type="project" value="UniProtKB-UniRule"/>
</dbReference>
<dbReference type="AlphaFoldDB" id="A0A9X3TPK3"/>
<keyword evidence="3 4" id="KW-0663">Pyridoxal phosphate</keyword>
<dbReference type="NCBIfam" id="TIGR01814">
    <property type="entry name" value="kynureninase"/>
    <property type="match status" value="1"/>
</dbReference>
<evidence type="ECO:0000256" key="3">
    <source>
        <dbReference type="ARBA" id="ARBA00022898"/>
    </source>
</evidence>
<reference evidence="7" key="1">
    <citation type="submission" date="2022-12" db="EMBL/GenBank/DDBJ databases">
        <title>Draft genome sequence of the thermophilic strain Brevibacillus thermoruber HT42, isolated from Los Humeros, Puebla, Mexico, with biotechnological potential.</title>
        <authorList>
            <person name="Lara Sanchez J."/>
            <person name="Solis Palacios R."/>
            <person name="Bustos Baena A.S."/>
            <person name="Ruz Baez A.E."/>
            <person name="Espinosa Luna G."/>
            <person name="Oliart Ros R.M."/>
        </authorList>
    </citation>
    <scope>NUCLEOTIDE SEQUENCE</scope>
    <source>
        <strain evidence="7">HT42</strain>
    </source>
</reference>
<accession>A0A9X3TPK3</accession>
<evidence type="ECO:0000256" key="2">
    <source>
        <dbReference type="ARBA" id="ARBA00022801"/>
    </source>
</evidence>
<feature type="binding site" evidence="4">
    <location>
        <position position="267"/>
    </location>
    <ligand>
        <name>pyridoxal 5'-phosphate</name>
        <dbReference type="ChEBI" id="CHEBI:597326"/>
    </ligand>
</feature>
<feature type="binding site" evidence="4">
    <location>
        <begin position="132"/>
        <end position="135"/>
    </location>
    <ligand>
        <name>pyridoxal 5'-phosphate</name>
        <dbReference type="ChEBI" id="CHEBI:597326"/>
    </ligand>
</feature>
<dbReference type="InterPro" id="IPR015421">
    <property type="entry name" value="PyrdxlP-dep_Trfase_major"/>
</dbReference>
<keyword evidence="8" id="KW-1185">Reference proteome</keyword>
<dbReference type="GO" id="GO:0005737">
    <property type="term" value="C:cytoplasm"/>
    <property type="evidence" value="ECO:0007669"/>
    <property type="project" value="UniProtKB-UniRule"/>
</dbReference>
<evidence type="ECO:0000313" key="8">
    <source>
        <dbReference type="Proteomes" id="UP001151071"/>
    </source>
</evidence>
<feature type="binding site" evidence="4">
    <location>
        <position position="238"/>
    </location>
    <ligand>
        <name>pyridoxal 5'-phosphate</name>
        <dbReference type="ChEBI" id="CHEBI:597326"/>
    </ligand>
</feature>
<feature type="modified residue" description="N6-(pyridoxal phosphate)lysine" evidence="4">
    <location>
        <position position="239"/>
    </location>
</feature>
<feature type="binding site" evidence="4">
    <location>
        <position position="105"/>
    </location>
    <ligand>
        <name>pyridoxal 5'-phosphate</name>
        <dbReference type="ChEBI" id="CHEBI:597326"/>
    </ligand>
</feature>
<feature type="binding site" evidence="4">
    <location>
        <position position="295"/>
    </location>
    <ligand>
        <name>pyridoxal 5'-phosphate</name>
        <dbReference type="ChEBI" id="CHEBI:597326"/>
    </ligand>
</feature>
<dbReference type="GO" id="GO:0009435">
    <property type="term" value="P:NAD+ biosynthetic process"/>
    <property type="evidence" value="ECO:0007669"/>
    <property type="project" value="UniProtKB-UniRule"/>
</dbReference>
<dbReference type="PANTHER" id="PTHR14084">
    <property type="entry name" value="KYNURENINASE"/>
    <property type="match status" value="1"/>
</dbReference>
<dbReference type="GO" id="GO:0019441">
    <property type="term" value="P:L-tryptophan catabolic process to kynurenine"/>
    <property type="evidence" value="ECO:0007669"/>
    <property type="project" value="TreeGrafter"/>
</dbReference>
<protein>
    <recommendedName>
        <fullName evidence="4 5">Kynureninase</fullName>
        <ecNumber evidence="4 5">3.7.1.3</ecNumber>
    </recommendedName>
    <alternativeName>
        <fullName evidence="4">L-kynurenine hydrolase</fullName>
    </alternativeName>
</protein>
<comment type="pathway">
    <text evidence="4 6">Amino-acid degradation; L-kynurenine degradation; L-alanine and anthranilate from L-kynurenine: step 1/1.</text>
</comment>
<evidence type="ECO:0000256" key="5">
    <source>
        <dbReference type="NCBIfam" id="TIGR01814"/>
    </source>
</evidence>
<dbReference type="HAMAP" id="MF_01970">
    <property type="entry name" value="Kynureninase"/>
    <property type="match status" value="1"/>
</dbReference>
<dbReference type="InterPro" id="IPR010111">
    <property type="entry name" value="Kynureninase"/>
</dbReference>
<dbReference type="PIRSF" id="PIRSF038800">
    <property type="entry name" value="KYNU"/>
    <property type="match status" value="1"/>
</dbReference>
<dbReference type="Gene3D" id="3.40.640.10">
    <property type="entry name" value="Type I PLP-dependent aspartate aminotransferase-like (Major domain)"/>
    <property type="match status" value="1"/>
</dbReference>
<dbReference type="InterPro" id="IPR015422">
    <property type="entry name" value="PyrdxlP-dep_Trfase_small"/>
</dbReference>
<sequence length="428" mass="47833">MESRSVLLKEAHALQCDAEDGLARFREAFYIQPGIVYLDGNSLGLLSRRAEEALLRALDDWKTRGIDGWTEGDNPWFYQAERLGAMSAPLVGAEPDEVVVSGSTTVNLHQLAAAFFCPEGKRSKILADELNFPSDIYALQSQLRLRGLDPADYLVRVKSRDGRYLAEEDIIAAMTEEVALIVLPTVLYKSGQLLDIPRLTAEAHARGILIGFDGCHSVGAIPHRFSEWGVDFAYWCTYKYLNSGPGGVGGLYVNRKHFGRLPGLAGWFGSDKEKQFDMEHDFTPARTAGAYQIGTPHILSMAPLFGSLEMFAEAGMEAIRDKSLRQTRYLMDLIDMELPDMGFVIGSPREDERRGGHVSLEHPEAARISQALKAHGVIPDFRAPNVIRLAPVALYTSYHEVWRAVQVLKRIMQEKLYERYENKRGVVT</sequence>
<feature type="binding site" evidence="4">
    <location>
        <position position="216"/>
    </location>
    <ligand>
        <name>pyridoxal 5'-phosphate</name>
        <dbReference type="ChEBI" id="CHEBI:597326"/>
    </ligand>
</feature>
<keyword evidence="1 4" id="KW-0662">Pyridine nucleotide biosynthesis</keyword>
<evidence type="ECO:0000256" key="1">
    <source>
        <dbReference type="ARBA" id="ARBA00022642"/>
    </source>
</evidence>
<comment type="subunit">
    <text evidence="4 6">Homodimer.</text>
</comment>
<comment type="caution">
    <text evidence="4">Lacks conserved residue(s) required for the propagation of feature annotation.</text>
</comment>
<dbReference type="GO" id="GO:0043420">
    <property type="term" value="P:anthranilate metabolic process"/>
    <property type="evidence" value="ECO:0007669"/>
    <property type="project" value="TreeGrafter"/>
</dbReference>
<name>A0A9X3TPK3_9BACL</name>
<feature type="binding site" evidence="4">
    <location>
        <position position="104"/>
    </location>
    <ligand>
        <name>pyridoxal 5'-phosphate</name>
        <dbReference type="ChEBI" id="CHEBI:597326"/>
    </ligand>
</feature>
<dbReference type="Gene3D" id="3.90.1150.10">
    <property type="entry name" value="Aspartate Aminotransferase, domain 1"/>
    <property type="match status" value="1"/>
</dbReference>
<comment type="function">
    <text evidence="4 6">Catalyzes the cleavage of L-kynurenine (L-Kyn) and L-3-hydroxykynurenine (L-3OHKyn) into anthranilic acid (AA) and 3-hydroxyanthranilic acid (3-OHAA), respectively.</text>
</comment>
<feature type="binding site" evidence="4">
    <location>
        <position position="213"/>
    </location>
    <ligand>
        <name>pyridoxal 5'-phosphate</name>
        <dbReference type="ChEBI" id="CHEBI:597326"/>
    </ligand>
</feature>
<organism evidence="7 8">
    <name type="scientific">Brevibacillus thermoruber</name>
    <dbReference type="NCBI Taxonomy" id="33942"/>
    <lineage>
        <taxon>Bacteria</taxon>
        <taxon>Bacillati</taxon>
        <taxon>Bacillota</taxon>
        <taxon>Bacilli</taxon>
        <taxon>Bacillales</taxon>
        <taxon>Paenibacillaceae</taxon>
        <taxon>Brevibacillus</taxon>
    </lineage>
</organism>
<dbReference type="InterPro" id="IPR015424">
    <property type="entry name" value="PyrdxlP-dep_Trfase"/>
</dbReference>
<comment type="pathway">
    <text evidence="4 6">Cofactor biosynthesis; NAD(+) biosynthesis; quinolinate from L-kynurenine: step 2/3.</text>
</comment>